<keyword evidence="7" id="KW-0732">Signal</keyword>
<dbReference type="PROSITE" id="PS52016">
    <property type="entry name" value="TONB_DEPENDENT_REC_3"/>
    <property type="match status" value="1"/>
</dbReference>
<evidence type="ECO:0000256" key="10">
    <source>
        <dbReference type="ARBA" id="ARBA00023077"/>
    </source>
</evidence>
<evidence type="ECO:0000259" key="18">
    <source>
        <dbReference type="Pfam" id="PF07715"/>
    </source>
</evidence>
<evidence type="ECO:0000259" key="17">
    <source>
        <dbReference type="Pfam" id="PF00593"/>
    </source>
</evidence>
<dbReference type="CDD" id="cd01347">
    <property type="entry name" value="ligand_gated_channel"/>
    <property type="match status" value="1"/>
</dbReference>
<comment type="subcellular location">
    <subcellularLocation>
        <location evidence="1 14">Cell outer membrane</location>
        <topology evidence="1 14">Multi-pass membrane protein</topology>
    </subcellularLocation>
</comment>
<feature type="domain" description="TonB-dependent receptor-like beta-barrel" evidence="17">
    <location>
        <begin position="243"/>
        <end position="670"/>
    </location>
</feature>
<dbReference type="InterPro" id="IPR039426">
    <property type="entry name" value="TonB-dep_rcpt-like"/>
</dbReference>
<dbReference type="Proteomes" id="UP001500713">
    <property type="component" value="Unassembled WGS sequence"/>
</dbReference>
<reference evidence="19 20" key="1">
    <citation type="journal article" date="2019" name="Int. J. Syst. Evol. Microbiol.">
        <title>The Global Catalogue of Microorganisms (GCM) 10K type strain sequencing project: providing services to taxonomists for standard genome sequencing and annotation.</title>
        <authorList>
            <consortium name="The Broad Institute Genomics Platform"/>
            <consortium name="The Broad Institute Genome Sequencing Center for Infectious Disease"/>
            <person name="Wu L."/>
            <person name="Ma J."/>
        </authorList>
    </citation>
    <scope>NUCLEOTIDE SEQUENCE [LARGE SCALE GENOMIC DNA]</scope>
    <source>
        <strain evidence="19 20">JCM 14162</strain>
    </source>
</reference>
<keyword evidence="10 15" id="KW-0798">TonB box</keyword>
<gene>
    <name evidence="19" type="ORF">GCM10009096_19350</name>
</gene>
<keyword evidence="5" id="KW-0410">Iron transport</keyword>
<keyword evidence="9" id="KW-0406">Ion transport</keyword>
<evidence type="ECO:0000256" key="11">
    <source>
        <dbReference type="ARBA" id="ARBA00023136"/>
    </source>
</evidence>
<keyword evidence="3 14" id="KW-0813">Transport</keyword>
<evidence type="ECO:0000256" key="3">
    <source>
        <dbReference type="ARBA" id="ARBA00022448"/>
    </source>
</evidence>
<organism evidence="19 20">
    <name type="scientific">Parasphingorhabdus litoris</name>
    <dbReference type="NCBI Taxonomy" id="394733"/>
    <lineage>
        <taxon>Bacteria</taxon>
        <taxon>Pseudomonadati</taxon>
        <taxon>Pseudomonadota</taxon>
        <taxon>Alphaproteobacteria</taxon>
        <taxon>Sphingomonadales</taxon>
        <taxon>Sphingomonadaceae</taxon>
        <taxon>Parasphingorhabdus</taxon>
    </lineage>
</organism>
<evidence type="ECO:0000313" key="20">
    <source>
        <dbReference type="Proteomes" id="UP001500713"/>
    </source>
</evidence>
<evidence type="ECO:0000256" key="4">
    <source>
        <dbReference type="ARBA" id="ARBA00022452"/>
    </source>
</evidence>
<dbReference type="EMBL" id="BAAAEM010000002">
    <property type="protein sequence ID" value="GAA0477587.1"/>
    <property type="molecule type" value="Genomic_DNA"/>
</dbReference>
<accession>A0ABN1AIT1</accession>
<dbReference type="NCBIfam" id="TIGR01783">
    <property type="entry name" value="TonB-siderophor"/>
    <property type="match status" value="1"/>
</dbReference>
<dbReference type="InterPro" id="IPR012910">
    <property type="entry name" value="Plug_dom"/>
</dbReference>
<dbReference type="PANTHER" id="PTHR32552:SF68">
    <property type="entry name" value="FERRICHROME OUTER MEMBRANE TRANSPORTER_PHAGE RECEPTOR"/>
    <property type="match status" value="1"/>
</dbReference>
<evidence type="ECO:0000256" key="5">
    <source>
        <dbReference type="ARBA" id="ARBA00022496"/>
    </source>
</evidence>
<evidence type="ECO:0000256" key="6">
    <source>
        <dbReference type="ARBA" id="ARBA00022692"/>
    </source>
</evidence>
<evidence type="ECO:0000256" key="14">
    <source>
        <dbReference type="PROSITE-ProRule" id="PRU01360"/>
    </source>
</evidence>
<evidence type="ECO:0000256" key="9">
    <source>
        <dbReference type="ARBA" id="ARBA00023065"/>
    </source>
</evidence>
<feature type="domain" description="TonB-dependent receptor plug" evidence="18">
    <location>
        <begin position="43"/>
        <end position="142"/>
    </location>
</feature>
<dbReference type="RefSeq" id="WP_229954738.1">
    <property type="nucleotide sequence ID" value="NZ_BAAAEM010000002.1"/>
</dbReference>
<dbReference type="PANTHER" id="PTHR32552">
    <property type="entry name" value="FERRICHROME IRON RECEPTOR-RELATED"/>
    <property type="match status" value="1"/>
</dbReference>
<dbReference type="InterPro" id="IPR010105">
    <property type="entry name" value="TonB_sidphr_rcpt"/>
</dbReference>
<keyword evidence="6 14" id="KW-0812">Transmembrane</keyword>
<evidence type="ECO:0000256" key="15">
    <source>
        <dbReference type="RuleBase" id="RU003357"/>
    </source>
</evidence>
<evidence type="ECO:0000256" key="2">
    <source>
        <dbReference type="ARBA" id="ARBA00009810"/>
    </source>
</evidence>
<evidence type="ECO:0000256" key="8">
    <source>
        <dbReference type="ARBA" id="ARBA00023004"/>
    </source>
</evidence>
<evidence type="ECO:0000256" key="7">
    <source>
        <dbReference type="ARBA" id="ARBA00022729"/>
    </source>
</evidence>
<dbReference type="InterPro" id="IPR037066">
    <property type="entry name" value="Plug_dom_sf"/>
</dbReference>
<keyword evidence="4 14" id="KW-1134">Transmembrane beta strand</keyword>
<dbReference type="InterPro" id="IPR036942">
    <property type="entry name" value="Beta-barrel_TonB_sf"/>
</dbReference>
<keyword evidence="8" id="KW-0408">Iron</keyword>
<keyword evidence="20" id="KW-1185">Reference proteome</keyword>
<comment type="similarity">
    <text evidence="2 14 15">Belongs to the TonB-dependent receptor family.</text>
</comment>
<dbReference type="Pfam" id="PF00593">
    <property type="entry name" value="TonB_dep_Rec_b-barrel"/>
    <property type="match status" value="1"/>
</dbReference>
<dbReference type="Gene3D" id="2.40.170.20">
    <property type="entry name" value="TonB-dependent receptor, beta-barrel domain"/>
    <property type="match status" value="1"/>
</dbReference>
<feature type="region of interest" description="Disordered" evidence="16">
    <location>
        <begin position="1"/>
        <end position="20"/>
    </location>
</feature>
<protein>
    <submittedName>
        <fullName evidence="19">TonB-dependent siderophore receptor</fullName>
    </submittedName>
</protein>
<proteinExistence type="inferred from homology"/>
<evidence type="ECO:0000256" key="13">
    <source>
        <dbReference type="ARBA" id="ARBA00023237"/>
    </source>
</evidence>
<comment type="caution">
    <text evidence="19">The sequence shown here is derived from an EMBL/GenBank/DDBJ whole genome shotgun (WGS) entry which is preliminary data.</text>
</comment>
<dbReference type="InterPro" id="IPR000531">
    <property type="entry name" value="Beta-barrel_TonB"/>
</dbReference>
<dbReference type="Gene3D" id="2.170.130.10">
    <property type="entry name" value="TonB-dependent receptor, plug domain"/>
    <property type="match status" value="1"/>
</dbReference>
<keyword evidence="13 14" id="KW-0998">Cell outer membrane</keyword>
<dbReference type="SUPFAM" id="SSF56935">
    <property type="entry name" value="Porins"/>
    <property type="match status" value="1"/>
</dbReference>
<keyword evidence="12 19" id="KW-0675">Receptor</keyword>
<name>A0ABN1AIT1_9SPHN</name>
<dbReference type="Pfam" id="PF07715">
    <property type="entry name" value="Plug"/>
    <property type="match status" value="1"/>
</dbReference>
<keyword evidence="11 14" id="KW-0472">Membrane</keyword>
<evidence type="ECO:0000256" key="16">
    <source>
        <dbReference type="SAM" id="MobiDB-lite"/>
    </source>
</evidence>
<evidence type="ECO:0000313" key="19">
    <source>
        <dbReference type="EMBL" id="GAA0477587.1"/>
    </source>
</evidence>
<evidence type="ECO:0000256" key="12">
    <source>
        <dbReference type="ARBA" id="ARBA00023170"/>
    </source>
</evidence>
<evidence type="ECO:0000256" key="1">
    <source>
        <dbReference type="ARBA" id="ARBA00004571"/>
    </source>
</evidence>
<sequence>MPSAAFAQNDDDTRNDTTDDEDVIIVTGQLSDFGALKSATPIVETARSVTIETEEQFRDKGALTLDDVLNYVPGVVGDTFGFATRGDFPQVRGFDAAEYRDGQQVLFGFYNNTRSDVYVLEQVEVLKGPASVLYGKGTPGGIVNAVSKLAGPDKQSEVVFDVGTFDRYQAAADLNAELADNLFVRFVGLYRNADTQINFVNDDAVVVMPSITYDDGRTRLTAMLEYVDRDSDTAQQFLPLTGTGCVSSDVKITPAAVCVNATGDQVELDTYLGDPALNRYNTNSTLVSLLASHAFTENFSVDGIFRYKDADVDYRQSYIDFLGEFGPPRVDANGDGGRTFIRSDAFSEQAAFDLRARWAFNTGPVEHELFAGFAYQNVTTGNQFISRSDPVTRRFGAINIYNPVYGNVPTDLFDDANLIDIGDTETNDYGLYLNNQMSIGDLKLNFGLRYDDSKTESRGNVQKDDAVSFSAGALYAFENGISPYVSFADSFEPVIGTDGLTNNPLKPREGKQWEAGLKYQPPGTQTYITLAYFDIEESNLPNPSSLINQPDSQQEGVGTVKGFELQAQTTLGDWYLEFNGSILDTETADGVPFASIPEEQASAWVQYQPSMGLWDGFKLGFGLRYVGDNESNGTGAVGPIRVVTDGNILGDFLLGYETEHWDVTFNVRNITNERYFSTCLARGDCFVAEERTAVVRVGYKF</sequence>